<protein>
    <submittedName>
        <fullName evidence="1">Uncharacterized protein</fullName>
    </submittedName>
</protein>
<gene>
    <name evidence="1" type="ORF">Sradi_7140000</name>
</gene>
<accession>A0AAW2IXY2</accession>
<dbReference type="InterPro" id="IPR043502">
    <property type="entry name" value="DNA/RNA_pol_sf"/>
</dbReference>
<dbReference type="EMBL" id="JACGWJ010000925">
    <property type="protein sequence ID" value="KAL0286766.1"/>
    <property type="molecule type" value="Genomic_DNA"/>
</dbReference>
<comment type="caution">
    <text evidence="1">The sequence shown here is derived from an EMBL/GenBank/DDBJ whole genome shotgun (WGS) entry which is preliminary data.</text>
</comment>
<reference evidence="1" key="1">
    <citation type="submission" date="2020-06" db="EMBL/GenBank/DDBJ databases">
        <authorList>
            <person name="Li T."/>
            <person name="Hu X."/>
            <person name="Zhang T."/>
            <person name="Song X."/>
            <person name="Zhang H."/>
            <person name="Dai N."/>
            <person name="Sheng W."/>
            <person name="Hou X."/>
            <person name="Wei L."/>
        </authorList>
    </citation>
    <scope>NUCLEOTIDE SEQUENCE</scope>
    <source>
        <strain evidence="1">G02</strain>
        <tissue evidence="1">Leaf</tissue>
    </source>
</reference>
<reference evidence="1" key="2">
    <citation type="journal article" date="2024" name="Plant">
        <title>Genomic evolution and insights into agronomic trait innovations of Sesamum species.</title>
        <authorList>
            <person name="Miao H."/>
            <person name="Wang L."/>
            <person name="Qu L."/>
            <person name="Liu H."/>
            <person name="Sun Y."/>
            <person name="Le M."/>
            <person name="Wang Q."/>
            <person name="Wei S."/>
            <person name="Zheng Y."/>
            <person name="Lin W."/>
            <person name="Duan Y."/>
            <person name="Cao H."/>
            <person name="Xiong S."/>
            <person name="Wang X."/>
            <person name="Wei L."/>
            <person name="Li C."/>
            <person name="Ma Q."/>
            <person name="Ju M."/>
            <person name="Zhao R."/>
            <person name="Li G."/>
            <person name="Mu C."/>
            <person name="Tian Q."/>
            <person name="Mei H."/>
            <person name="Zhang T."/>
            <person name="Gao T."/>
            <person name="Zhang H."/>
        </authorList>
    </citation>
    <scope>NUCLEOTIDE SEQUENCE</scope>
    <source>
        <strain evidence="1">G02</strain>
    </source>
</reference>
<organism evidence="1">
    <name type="scientific">Sesamum radiatum</name>
    <name type="common">Black benniseed</name>
    <dbReference type="NCBI Taxonomy" id="300843"/>
    <lineage>
        <taxon>Eukaryota</taxon>
        <taxon>Viridiplantae</taxon>
        <taxon>Streptophyta</taxon>
        <taxon>Embryophyta</taxon>
        <taxon>Tracheophyta</taxon>
        <taxon>Spermatophyta</taxon>
        <taxon>Magnoliopsida</taxon>
        <taxon>eudicotyledons</taxon>
        <taxon>Gunneridae</taxon>
        <taxon>Pentapetalae</taxon>
        <taxon>asterids</taxon>
        <taxon>lamiids</taxon>
        <taxon>Lamiales</taxon>
        <taxon>Pedaliaceae</taxon>
        <taxon>Sesamum</taxon>
    </lineage>
</organism>
<sequence>MKLNPMKCMFGVRGGKCLGYMVIEKGIEANPEKIKATMQLGLTKTVKDVQKLTGKISLLNRFITKSVDKNIPFFKILRKVMAKPDVSDRMVKWAVELGEFDIEFQTRMTIKDQVFADFVVEIAGEQQQEN</sequence>
<dbReference type="InterPro" id="IPR043128">
    <property type="entry name" value="Rev_trsase/Diguanyl_cyclase"/>
</dbReference>
<evidence type="ECO:0000313" key="1">
    <source>
        <dbReference type="EMBL" id="KAL0286766.1"/>
    </source>
</evidence>
<proteinExistence type="predicted"/>
<name>A0AAW2IXY2_SESRA</name>
<dbReference type="Gene3D" id="3.30.70.270">
    <property type="match status" value="1"/>
</dbReference>
<dbReference type="SUPFAM" id="SSF56672">
    <property type="entry name" value="DNA/RNA polymerases"/>
    <property type="match status" value="1"/>
</dbReference>
<dbReference type="AlphaFoldDB" id="A0AAW2IXY2"/>